<dbReference type="InterPro" id="IPR049621">
    <property type="entry name" value="S1_DHX8_helicase"/>
</dbReference>
<dbReference type="FunFam" id="1.20.120.1080:FF:000001">
    <property type="entry name" value="Pre-mRNA-splicing factor ATP-dependent RNA helicase"/>
    <property type="match status" value="1"/>
</dbReference>
<dbReference type="PROSITE" id="PS50126">
    <property type="entry name" value="S1"/>
    <property type="match status" value="1"/>
</dbReference>
<proteinExistence type="predicted"/>
<dbReference type="InterPro" id="IPR014001">
    <property type="entry name" value="Helicase_ATP-bd"/>
</dbReference>
<dbReference type="PANTHER" id="PTHR18934">
    <property type="entry name" value="ATP-DEPENDENT RNA HELICASE"/>
    <property type="match status" value="1"/>
</dbReference>
<dbReference type="Pfam" id="PF04408">
    <property type="entry name" value="WHD_HA2"/>
    <property type="match status" value="1"/>
</dbReference>
<evidence type="ECO:0000256" key="4">
    <source>
        <dbReference type="ARBA" id="ARBA00022741"/>
    </source>
</evidence>
<keyword evidence="5" id="KW-0378">Hydrolase</keyword>
<dbReference type="InterPro" id="IPR002464">
    <property type="entry name" value="DNA/RNA_helicase_DEAH_CS"/>
</dbReference>
<dbReference type="GO" id="GO:0005684">
    <property type="term" value="C:U2-type spliceosomal complex"/>
    <property type="evidence" value="ECO:0007669"/>
    <property type="project" value="UniProtKB-ARBA"/>
</dbReference>
<gene>
    <name evidence="15" type="ORF">LAQU0_S04e03642g</name>
</gene>
<keyword evidence="16" id="KW-1185">Reference proteome</keyword>
<keyword evidence="4" id="KW-0547">Nucleotide-binding</keyword>
<feature type="domain" description="Helicase ATP-binding" evidence="13">
    <location>
        <begin position="505"/>
        <end position="668"/>
    </location>
</feature>
<dbReference type="SUPFAM" id="SSF52540">
    <property type="entry name" value="P-loop containing nucleoside triphosphate hydrolases"/>
    <property type="match status" value="1"/>
</dbReference>
<dbReference type="InterPro" id="IPR001650">
    <property type="entry name" value="Helicase_C-like"/>
</dbReference>
<keyword evidence="7" id="KW-0067">ATP-binding</keyword>
<dbReference type="SMART" id="SM00316">
    <property type="entry name" value="S1"/>
    <property type="match status" value="1"/>
</dbReference>
<evidence type="ECO:0000313" key="16">
    <source>
        <dbReference type="Proteomes" id="UP000236544"/>
    </source>
</evidence>
<evidence type="ECO:0000259" key="13">
    <source>
        <dbReference type="PROSITE" id="PS51192"/>
    </source>
</evidence>
<dbReference type="Pfam" id="PF13401">
    <property type="entry name" value="AAA_22"/>
    <property type="match status" value="1"/>
</dbReference>
<dbReference type="PANTHER" id="PTHR18934:SF85">
    <property type="entry name" value="ATP-DEPENDENT RNA HELICASE DHX8"/>
    <property type="match status" value="1"/>
</dbReference>
<evidence type="ECO:0000256" key="9">
    <source>
        <dbReference type="ARBA" id="ARBA00023242"/>
    </source>
</evidence>
<feature type="domain" description="Helicase C-terminal" evidence="14">
    <location>
        <begin position="690"/>
        <end position="866"/>
    </location>
</feature>
<dbReference type="CDD" id="cd18791">
    <property type="entry name" value="SF2_C_RHA"/>
    <property type="match status" value="1"/>
</dbReference>
<evidence type="ECO:0000259" key="14">
    <source>
        <dbReference type="PROSITE" id="PS51194"/>
    </source>
</evidence>
<dbReference type="SMART" id="SM00490">
    <property type="entry name" value="HELICc"/>
    <property type="match status" value="1"/>
</dbReference>
<evidence type="ECO:0000259" key="12">
    <source>
        <dbReference type="PROSITE" id="PS50126"/>
    </source>
</evidence>
<dbReference type="InterPro" id="IPR007502">
    <property type="entry name" value="Helicase-assoc_dom"/>
</dbReference>
<dbReference type="SUPFAM" id="SSF50249">
    <property type="entry name" value="Nucleic acid-binding proteins"/>
    <property type="match status" value="1"/>
</dbReference>
<dbReference type="Proteomes" id="UP000236544">
    <property type="component" value="Unassembled WGS sequence"/>
</dbReference>
<dbReference type="PROSITE" id="PS51192">
    <property type="entry name" value="HELICASE_ATP_BIND_1"/>
    <property type="match status" value="1"/>
</dbReference>
<dbReference type="FunFam" id="3.40.50.300:FF:000007">
    <property type="entry name" value="Pre-mRNA-splicing factor ATP-dependent RNA helicase"/>
    <property type="match status" value="1"/>
</dbReference>
<dbReference type="GO" id="GO:0003724">
    <property type="term" value="F:RNA helicase activity"/>
    <property type="evidence" value="ECO:0007669"/>
    <property type="project" value="UniProtKB-EC"/>
</dbReference>
<evidence type="ECO:0000256" key="10">
    <source>
        <dbReference type="ARBA" id="ARBA00047984"/>
    </source>
</evidence>
<sequence>MISQRKLMVIHHDNLTALSSSRCKVTSTLDNLVAKREAQEQHSMGSVKSEISAIVGVSDPSVSEFIYDICSKSFSIEDFSRKIHDLDVGITPEQSKRVYQLVKTPVSGPGDNVQEKVAEILGKSVGTSDPIVVDFIIDICSKCSTYHEFESRLEEMDSGLQKEVLKPIFTALKGQSLKHEGYDVLSMPDEKTAWERITRDDTSRNKAVSFDENKPDANLSIHKIYPGVVRKLVGFGCFVRIMGTKDPRCDGLVHISEMANRRINDPSEIVSVGQRVFVKVLKVQKNGKISLRLKHINQDTGIEQEADIEQEQYRGRNVEKKVGVTAKRKLTSPERWEIRQLIASGAASVDDYPELNDEVEHATEIFEKPRKASPDEIDVELNTDDEPQFLKGQTDLVKNHEMPIVSKIPQGSLTRTALKGSDVMNQHRAERLRKKKELEQEDRRKRLVDDPSVKDQTEYNNKQRTLTAWERSRTRENIEYGKRTSLPIKAQRETLPVFKLRRQLIEAVRENQFLVIIGETGSGKTTQITQYLDEEGFGRNGLIGCTQPRRVAAVSVAKRVAEEMGCRVGEDVGYTIRFEDETSPQTRIKYMTDGMLQREALMDPEMKSYSVILLDEAHERTVATDVLFALLKKAALRRPDLRVIVTSATLDAEKFSSYFLQCPIVKIPGKTFPVEVLYSQTPQMDYIESALDTVMEIHINEGRGDILVFLTGQEEIDTCCEILYERVKTLGDTIQRLLILPVYSALPSEVQSKIFEPTPEGCRKVIFATNIAETSITIDGIYFVIDPGFAKINIYNPRIGMEQLIVSPISQAQANQRKGRAGRTGEGKCYRLYTESAFRHEMMPNTVPEIQRQNLAHTILMLKAMGINDLLHFEFMDAPPRASMTSALEDLYNLQALDDEGRLTKAGRLMSLFPMEPALSKALIESSHKGCSDEISTIISMLSVQNVFYRPKDKQHEADSKKARFHHPYGDHLTLLNVYNRWREDNYSKSFCVNNYLHERHLRRAKEVKTQLNNIFNKLKLPMCSCGGEPNLIRRTLVSGFFKNAAKRDSEAGYKTVTDGTSVSVHPSSALFGKGYDYVIYHSLVLTSKEYMSHVTSIEPHWLVESAPHFYKVVGAESESRKRAKIAPLYNKFSQSQDSWRLSSMRQTKEKALGIRR</sequence>
<evidence type="ECO:0000256" key="1">
    <source>
        <dbReference type="ARBA" id="ARBA00004123"/>
    </source>
</evidence>
<keyword evidence="8" id="KW-0508">mRNA splicing</keyword>
<dbReference type="InterPro" id="IPR012340">
    <property type="entry name" value="NA-bd_OB-fold"/>
</dbReference>
<evidence type="ECO:0000256" key="11">
    <source>
        <dbReference type="SAM" id="MobiDB-lite"/>
    </source>
</evidence>
<dbReference type="FunFam" id="2.40.50.140:FF:000061">
    <property type="entry name" value="ATP-dependent RNA helicase DHX8"/>
    <property type="match status" value="1"/>
</dbReference>
<evidence type="ECO:0000256" key="3">
    <source>
        <dbReference type="ARBA" id="ARBA00022664"/>
    </source>
</evidence>
<dbReference type="GO" id="GO:0065003">
    <property type="term" value="P:protein-containing complex assembly"/>
    <property type="evidence" value="ECO:0007669"/>
    <property type="project" value="UniProtKB-ARBA"/>
</dbReference>
<dbReference type="GO" id="GO:0016887">
    <property type="term" value="F:ATP hydrolysis activity"/>
    <property type="evidence" value="ECO:0007669"/>
    <property type="project" value="InterPro"/>
</dbReference>
<evidence type="ECO:0000256" key="2">
    <source>
        <dbReference type="ARBA" id="ARBA00012552"/>
    </source>
</evidence>
<dbReference type="Pfam" id="PF21010">
    <property type="entry name" value="HA2_C"/>
    <property type="match status" value="1"/>
</dbReference>
<accession>A0A0P1KPN1</accession>
<dbReference type="EC" id="3.6.4.13" evidence="2"/>
<dbReference type="OrthoDB" id="10253254at2759"/>
<dbReference type="Pfam" id="PF00575">
    <property type="entry name" value="S1"/>
    <property type="match status" value="1"/>
</dbReference>
<dbReference type="EMBL" id="LN890563">
    <property type="protein sequence ID" value="CUS21911.1"/>
    <property type="molecule type" value="Genomic_DNA"/>
</dbReference>
<dbReference type="InterPro" id="IPR027417">
    <property type="entry name" value="P-loop_NTPase"/>
</dbReference>
<dbReference type="SMART" id="SM00487">
    <property type="entry name" value="DEXDc"/>
    <property type="match status" value="1"/>
</dbReference>
<dbReference type="GO" id="GO:0005524">
    <property type="term" value="F:ATP binding"/>
    <property type="evidence" value="ECO:0007669"/>
    <property type="project" value="UniProtKB-KW"/>
</dbReference>
<dbReference type="PROSITE" id="PS00690">
    <property type="entry name" value="DEAH_ATP_HELICASE"/>
    <property type="match status" value="1"/>
</dbReference>
<keyword evidence="6" id="KW-0347">Helicase</keyword>
<dbReference type="FunFam" id="3.40.50.300:FF:000191">
    <property type="entry name" value="Pre-mRNA-splicing factor ATP-dependent RNA helicase"/>
    <property type="match status" value="1"/>
</dbReference>
<evidence type="ECO:0000256" key="6">
    <source>
        <dbReference type="ARBA" id="ARBA00022806"/>
    </source>
</evidence>
<dbReference type="PROSITE" id="PS51194">
    <property type="entry name" value="HELICASE_CTER"/>
    <property type="match status" value="1"/>
</dbReference>
<organism evidence="15 16">
    <name type="scientific">Lachancea quebecensis</name>
    <dbReference type="NCBI Taxonomy" id="1654605"/>
    <lineage>
        <taxon>Eukaryota</taxon>
        <taxon>Fungi</taxon>
        <taxon>Dikarya</taxon>
        <taxon>Ascomycota</taxon>
        <taxon>Saccharomycotina</taxon>
        <taxon>Saccharomycetes</taxon>
        <taxon>Saccharomycetales</taxon>
        <taxon>Saccharomycetaceae</taxon>
        <taxon>Lachancea</taxon>
    </lineage>
</organism>
<dbReference type="SMART" id="SM00847">
    <property type="entry name" value="HA2"/>
    <property type="match status" value="1"/>
</dbReference>
<name>A0A0P1KPN1_9SACH</name>
<feature type="domain" description="S1 motif" evidence="12">
    <location>
        <begin position="222"/>
        <end position="294"/>
    </location>
</feature>
<dbReference type="Gene3D" id="3.40.50.300">
    <property type="entry name" value="P-loop containing nucleotide triphosphate hydrolases"/>
    <property type="match status" value="2"/>
</dbReference>
<dbReference type="GO" id="GO:0003723">
    <property type="term" value="F:RNA binding"/>
    <property type="evidence" value="ECO:0007669"/>
    <property type="project" value="TreeGrafter"/>
</dbReference>
<keyword evidence="9" id="KW-0539">Nucleus</keyword>
<dbReference type="Pfam" id="PF00271">
    <property type="entry name" value="Helicase_C"/>
    <property type="match status" value="1"/>
</dbReference>
<dbReference type="CDD" id="cd05684">
    <property type="entry name" value="S1_DHX8_helicase"/>
    <property type="match status" value="1"/>
</dbReference>
<dbReference type="InterPro" id="IPR049945">
    <property type="entry name" value="AAA_22"/>
</dbReference>
<evidence type="ECO:0000256" key="5">
    <source>
        <dbReference type="ARBA" id="ARBA00022801"/>
    </source>
</evidence>
<feature type="compositionally biased region" description="Basic and acidic residues" evidence="11">
    <location>
        <begin position="436"/>
        <end position="457"/>
    </location>
</feature>
<protein>
    <recommendedName>
        <fullName evidence="2">RNA helicase</fullName>
        <ecNumber evidence="2">3.6.4.13</ecNumber>
    </recommendedName>
</protein>
<dbReference type="AlphaFoldDB" id="A0A0P1KPN1"/>
<feature type="region of interest" description="Disordered" evidence="11">
    <location>
        <begin position="433"/>
        <end position="460"/>
    </location>
</feature>
<comment type="subcellular location">
    <subcellularLocation>
        <location evidence="1">Nucleus</location>
    </subcellularLocation>
</comment>
<evidence type="ECO:0000313" key="15">
    <source>
        <dbReference type="EMBL" id="CUS21911.1"/>
    </source>
</evidence>
<dbReference type="InterPro" id="IPR011709">
    <property type="entry name" value="DEAD-box_helicase_OB_fold"/>
</dbReference>
<dbReference type="InterPro" id="IPR003029">
    <property type="entry name" value="S1_domain"/>
</dbReference>
<evidence type="ECO:0000256" key="7">
    <source>
        <dbReference type="ARBA" id="ARBA00022840"/>
    </source>
</evidence>
<dbReference type="GO" id="GO:0022613">
    <property type="term" value="P:ribonucleoprotein complex biogenesis"/>
    <property type="evidence" value="ECO:0007669"/>
    <property type="project" value="UniProtKB-ARBA"/>
</dbReference>
<evidence type="ECO:0000256" key="8">
    <source>
        <dbReference type="ARBA" id="ARBA00023187"/>
    </source>
</evidence>
<dbReference type="Gene3D" id="2.40.50.140">
    <property type="entry name" value="Nucleic acid-binding proteins"/>
    <property type="match status" value="1"/>
</dbReference>
<comment type="catalytic activity">
    <reaction evidence="10">
        <text>ATP + H2O = ADP + phosphate + H(+)</text>
        <dbReference type="Rhea" id="RHEA:13065"/>
        <dbReference type="ChEBI" id="CHEBI:15377"/>
        <dbReference type="ChEBI" id="CHEBI:15378"/>
        <dbReference type="ChEBI" id="CHEBI:30616"/>
        <dbReference type="ChEBI" id="CHEBI:43474"/>
        <dbReference type="ChEBI" id="CHEBI:456216"/>
        <dbReference type="EC" id="3.6.4.13"/>
    </reaction>
</comment>
<dbReference type="Pfam" id="PF07717">
    <property type="entry name" value="OB_NTP_bind"/>
    <property type="match status" value="1"/>
</dbReference>
<dbReference type="InterPro" id="IPR048333">
    <property type="entry name" value="HA2_WH"/>
</dbReference>
<dbReference type="Gene3D" id="1.20.120.1080">
    <property type="match status" value="1"/>
</dbReference>
<reference evidence="16" key="1">
    <citation type="submission" date="2015-10" db="EMBL/GenBank/DDBJ databases">
        <authorList>
            <person name="Devillers H."/>
        </authorList>
    </citation>
    <scope>NUCLEOTIDE SEQUENCE [LARGE SCALE GENOMIC DNA]</scope>
</reference>
<dbReference type="GO" id="GO:0000390">
    <property type="term" value="P:spliceosomal complex disassembly"/>
    <property type="evidence" value="ECO:0007669"/>
    <property type="project" value="TreeGrafter"/>
</dbReference>
<dbReference type="GO" id="GO:0071013">
    <property type="term" value="C:catalytic step 2 spliceosome"/>
    <property type="evidence" value="ECO:0007669"/>
    <property type="project" value="TreeGrafter"/>
</dbReference>
<keyword evidence="3" id="KW-0507">mRNA processing</keyword>